<sequence>MEFSCKECFCGLPFTGLGEMNRCYIQRHVLNSSRSYC</sequence>
<organism evidence="1">
    <name type="scientific">Rhizophora mucronata</name>
    <name type="common">Asiatic mangrove</name>
    <dbReference type="NCBI Taxonomy" id="61149"/>
    <lineage>
        <taxon>Eukaryota</taxon>
        <taxon>Viridiplantae</taxon>
        <taxon>Streptophyta</taxon>
        <taxon>Embryophyta</taxon>
        <taxon>Tracheophyta</taxon>
        <taxon>Spermatophyta</taxon>
        <taxon>Magnoliopsida</taxon>
        <taxon>eudicotyledons</taxon>
        <taxon>Gunneridae</taxon>
        <taxon>Pentapetalae</taxon>
        <taxon>rosids</taxon>
        <taxon>fabids</taxon>
        <taxon>Malpighiales</taxon>
        <taxon>Rhizophoraceae</taxon>
        <taxon>Rhizophora</taxon>
    </lineage>
</organism>
<dbReference type="EMBL" id="GGEC01055459">
    <property type="protein sequence ID" value="MBX35943.1"/>
    <property type="molecule type" value="Transcribed_RNA"/>
</dbReference>
<accession>A0A2P2N0C4</accession>
<name>A0A2P2N0C4_RHIMU</name>
<dbReference type="AlphaFoldDB" id="A0A2P2N0C4"/>
<protein>
    <submittedName>
        <fullName evidence="1">Uncharacterized protein</fullName>
    </submittedName>
</protein>
<reference evidence="1" key="1">
    <citation type="submission" date="2018-02" db="EMBL/GenBank/DDBJ databases">
        <title>Rhizophora mucronata_Transcriptome.</title>
        <authorList>
            <person name="Meera S.P."/>
            <person name="Sreeshan A."/>
            <person name="Augustine A."/>
        </authorList>
    </citation>
    <scope>NUCLEOTIDE SEQUENCE</scope>
    <source>
        <tissue evidence="1">Leaf</tissue>
    </source>
</reference>
<evidence type="ECO:0000313" key="1">
    <source>
        <dbReference type="EMBL" id="MBX35943.1"/>
    </source>
</evidence>
<proteinExistence type="predicted"/>